<dbReference type="InterPro" id="IPR039426">
    <property type="entry name" value="TonB-dep_rcpt-like"/>
</dbReference>
<dbReference type="GO" id="GO:0015344">
    <property type="term" value="F:siderophore uptake transmembrane transporter activity"/>
    <property type="evidence" value="ECO:0007669"/>
    <property type="project" value="TreeGrafter"/>
</dbReference>
<evidence type="ECO:0000256" key="5">
    <source>
        <dbReference type="ARBA" id="ARBA00023077"/>
    </source>
</evidence>
<dbReference type="PANTHER" id="PTHR30069">
    <property type="entry name" value="TONB-DEPENDENT OUTER MEMBRANE RECEPTOR"/>
    <property type="match status" value="1"/>
</dbReference>
<dbReference type="Pfam" id="PF00593">
    <property type="entry name" value="TonB_dep_Rec_b-barrel"/>
    <property type="match status" value="1"/>
</dbReference>
<dbReference type="GO" id="GO:0009279">
    <property type="term" value="C:cell outer membrane"/>
    <property type="evidence" value="ECO:0007669"/>
    <property type="project" value="UniProtKB-SubCell"/>
</dbReference>
<dbReference type="AlphaFoldDB" id="A0A1M6PKF0"/>
<feature type="signal peptide" evidence="8">
    <location>
        <begin position="1"/>
        <end position="26"/>
    </location>
</feature>
<keyword evidence="11" id="KW-1185">Reference proteome</keyword>
<organism evidence="10 11">
    <name type="scientific">Marinobacter antarcticus</name>
    <dbReference type="NCBI Taxonomy" id="564117"/>
    <lineage>
        <taxon>Bacteria</taxon>
        <taxon>Pseudomonadati</taxon>
        <taxon>Pseudomonadota</taxon>
        <taxon>Gammaproteobacteria</taxon>
        <taxon>Pseudomonadales</taxon>
        <taxon>Marinobacteraceae</taxon>
        <taxon>Marinobacter</taxon>
    </lineage>
</organism>
<evidence type="ECO:0000313" key="11">
    <source>
        <dbReference type="Proteomes" id="UP000184497"/>
    </source>
</evidence>
<evidence type="ECO:0000313" key="10">
    <source>
        <dbReference type="EMBL" id="SHK08384.1"/>
    </source>
</evidence>
<name>A0A1M6PKF0_9GAMM</name>
<gene>
    <name evidence="10" type="ORF">SAMN05216369_0345</name>
</gene>
<evidence type="ECO:0000259" key="9">
    <source>
        <dbReference type="Pfam" id="PF00593"/>
    </source>
</evidence>
<dbReference type="RefSeq" id="WP_175547539.1">
    <property type="nucleotide sequence ID" value="NZ_FRAQ01000001.1"/>
</dbReference>
<reference evidence="11" key="1">
    <citation type="submission" date="2016-11" db="EMBL/GenBank/DDBJ databases">
        <authorList>
            <person name="Varghese N."/>
            <person name="Submissions S."/>
        </authorList>
    </citation>
    <scope>NUCLEOTIDE SEQUENCE [LARGE SCALE GENOMIC DNA]</scope>
    <source>
        <strain evidence="11">CGMCC 1.10835</strain>
    </source>
</reference>
<dbReference type="InterPro" id="IPR036942">
    <property type="entry name" value="Beta-barrel_TonB_sf"/>
</dbReference>
<dbReference type="GO" id="GO:0044718">
    <property type="term" value="P:siderophore transmembrane transport"/>
    <property type="evidence" value="ECO:0007669"/>
    <property type="project" value="TreeGrafter"/>
</dbReference>
<feature type="chain" id="PRO_5013155679" evidence="8">
    <location>
        <begin position="27"/>
        <end position="671"/>
    </location>
</feature>
<keyword evidence="3" id="KW-1134">Transmembrane beta strand</keyword>
<dbReference type="InterPro" id="IPR000531">
    <property type="entry name" value="Beta-barrel_TonB"/>
</dbReference>
<keyword evidence="4" id="KW-0812">Transmembrane</keyword>
<keyword evidence="7" id="KW-0998">Cell outer membrane</keyword>
<dbReference type="Proteomes" id="UP000184497">
    <property type="component" value="Unassembled WGS sequence"/>
</dbReference>
<evidence type="ECO:0000256" key="3">
    <source>
        <dbReference type="ARBA" id="ARBA00022452"/>
    </source>
</evidence>
<proteinExistence type="predicted"/>
<evidence type="ECO:0000256" key="8">
    <source>
        <dbReference type="SAM" id="SignalP"/>
    </source>
</evidence>
<accession>A0A1M6PKF0</accession>
<evidence type="ECO:0000256" key="6">
    <source>
        <dbReference type="ARBA" id="ARBA00023136"/>
    </source>
</evidence>
<evidence type="ECO:0000256" key="2">
    <source>
        <dbReference type="ARBA" id="ARBA00022448"/>
    </source>
</evidence>
<dbReference type="PANTHER" id="PTHR30069:SF49">
    <property type="entry name" value="OUTER MEMBRANE PROTEIN C"/>
    <property type="match status" value="1"/>
</dbReference>
<keyword evidence="2" id="KW-0813">Transport</keyword>
<evidence type="ECO:0000256" key="7">
    <source>
        <dbReference type="ARBA" id="ARBA00023237"/>
    </source>
</evidence>
<sequence>MKERVFTRCVRIAAISLAGLPVLASAQDAEENLVIHVTEGRVSDNADAILASEPVNRLASDPSVSLSRMGGRGLEPVVRGQSQERVDVLLDGIRVEGACPNRMDPPTSRLSSALAPALEIRTNNRTLRWGPIAGGQVIATTADPQFNDGATTGHITVGGSDNGSGKLINAAAAVGSEDAWLRLSGGYDEADDYEDGDGNKVRSAYKNAEGRADAAWTAESGFFIKGMVSRQEESDVKYAGSGMDAPKTDTDLYRLEFGAPVADGEWSLLTWQADVDHTMDNFSLRPVGAMKMQTDSTTQTRGLRFTLDQSPNSSTDWAVGADLETNDWDATLFNVTNPMPMAVSFMWPGVERERIGLFAEGFRRLASDIKVGAGVRYDRVEMDATKADDVASMGMTPAMLYQSAYGTTDVKAEDNNVSGFVSGEWRLRQNQALTLTASHSVRSPSVTERYLARNTMSDSWIGNPDLDTEKHHKLELALSGSKNQWSWKPVVWVDQVDDFVLRYQETPADCGKPKGCTRYENIDARLFGVEMMVGWTDGTWDSSSALASVRGENRDDDKALPQIPPVQFVQTLGWQSMGHRIEAQWQLARRQDRIDPDSGLDAGTSPGYGVFNLSGSHPLMEYLTFNWALDNLFDNTWAPHVSRSNTDPFNPDAVRVNEPGRTLRAALTARW</sequence>
<dbReference type="SUPFAM" id="SSF56935">
    <property type="entry name" value="Porins"/>
    <property type="match status" value="1"/>
</dbReference>
<protein>
    <submittedName>
        <fullName evidence="10">Iron complex outermembrane recepter protein</fullName>
    </submittedName>
</protein>
<evidence type="ECO:0000256" key="4">
    <source>
        <dbReference type="ARBA" id="ARBA00022692"/>
    </source>
</evidence>
<keyword evidence="8" id="KW-0732">Signal</keyword>
<keyword evidence="5" id="KW-0798">TonB box</keyword>
<dbReference type="Gene3D" id="2.40.170.20">
    <property type="entry name" value="TonB-dependent receptor, beta-barrel domain"/>
    <property type="match status" value="1"/>
</dbReference>
<dbReference type="STRING" id="564117.SAMN05216369_0345"/>
<comment type="subcellular location">
    <subcellularLocation>
        <location evidence="1">Cell outer membrane</location>
        <topology evidence="1">Multi-pass membrane protein</topology>
    </subcellularLocation>
</comment>
<dbReference type="EMBL" id="FRAQ01000001">
    <property type="protein sequence ID" value="SHK08384.1"/>
    <property type="molecule type" value="Genomic_DNA"/>
</dbReference>
<keyword evidence="6" id="KW-0472">Membrane</keyword>
<feature type="domain" description="TonB-dependent receptor-like beta-barrel" evidence="9">
    <location>
        <begin position="191"/>
        <end position="632"/>
    </location>
</feature>
<evidence type="ECO:0000256" key="1">
    <source>
        <dbReference type="ARBA" id="ARBA00004571"/>
    </source>
</evidence>